<dbReference type="Pfam" id="PF03091">
    <property type="entry name" value="CutA1"/>
    <property type="match status" value="1"/>
</dbReference>
<reference evidence="2" key="1">
    <citation type="submission" date="2018-05" db="EMBL/GenBank/DDBJ databases">
        <authorList>
            <person name="Lanie J.A."/>
            <person name="Ng W.-L."/>
            <person name="Kazmierczak K.M."/>
            <person name="Andrzejewski T.M."/>
            <person name="Davidsen T.M."/>
            <person name="Wayne K.J."/>
            <person name="Tettelin H."/>
            <person name="Glass J.I."/>
            <person name="Rusch D."/>
            <person name="Podicherti R."/>
            <person name="Tsui H.-C.T."/>
            <person name="Winkler M.E."/>
        </authorList>
    </citation>
    <scope>NUCLEOTIDE SEQUENCE</scope>
</reference>
<name>A0A381R128_9ZZZZ</name>
<evidence type="ECO:0008006" key="3">
    <source>
        <dbReference type="Google" id="ProtNLM"/>
    </source>
</evidence>
<dbReference type="InterPro" id="IPR004323">
    <property type="entry name" value="Ion_tolerance_CutA"/>
</dbReference>
<comment type="similarity">
    <text evidence="1">Belongs to the CutA family.</text>
</comment>
<dbReference type="Gene3D" id="3.30.70.120">
    <property type="match status" value="1"/>
</dbReference>
<protein>
    <recommendedName>
        <fullName evidence="3">Divalent-cation tolerance protein CutA</fullName>
    </recommendedName>
</protein>
<dbReference type="InterPro" id="IPR011322">
    <property type="entry name" value="N-reg_PII-like_a/b"/>
</dbReference>
<dbReference type="InterPro" id="IPR015867">
    <property type="entry name" value="N-reg_PII/ATP_PRibTrfase_C"/>
</dbReference>
<dbReference type="SUPFAM" id="SSF54913">
    <property type="entry name" value="GlnB-like"/>
    <property type="match status" value="1"/>
</dbReference>
<dbReference type="PANTHER" id="PTHR23419:SF8">
    <property type="entry name" value="FI09726P"/>
    <property type="match status" value="1"/>
</dbReference>
<dbReference type="AlphaFoldDB" id="A0A381R128"/>
<evidence type="ECO:0000256" key="1">
    <source>
        <dbReference type="ARBA" id="ARBA00010169"/>
    </source>
</evidence>
<evidence type="ECO:0000313" key="2">
    <source>
        <dbReference type="EMBL" id="SUZ84944.1"/>
    </source>
</evidence>
<dbReference type="GO" id="GO:0010038">
    <property type="term" value="P:response to metal ion"/>
    <property type="evidence" value="ECO:0007669"/>
    <property type="project" value="InterPro"/>
</dbReference>
<sequence>MVGGIWIVQTTLPGDWLEPHVGEWSSSLVQAGLAACVQRNRVTSVFLWDGAMESSEEWRVQIKTSGTKKDELVEAILNEHPYETPQIASWEAETTTDYAGWVEG</sequence>
<accession>A0A381R128</accession>
<dbReference type="PANTHER" id="PTHR23419">
    <property type="entry name" value="DIVALENT CATION TOLERANCE CUTA-RELATED"/>
    <property type="match status" value="1"/>
</dbReference>
<gene>
    <name evidence="2" type="ORF">METZ01_LOCUS37798</name>
</gene>
<dbReference type="GO" id="GO:0005507">
    <property type="term" value="F:copper ion binding"/>
    <property type="evidence" value="ECO:0007669"/>
    <property type="project" value="TreeGrafter"/>
</dbReference>
<dbReference type="EMBL" id="UINC01001614">
    <property type="protein sequence ID" value="SUZ84944.1"/>
    <property type="molecule type" value="Genomic_DNA"/>
</dbReference>
<organism evidence="2">
    <name type="scientific">marine metagenome</name>
    <dbReference type="NCBI Taxonomy" id="408172"/>
    <lineage>
        <taxon>unclassified sequences</taxon>
        <taxon>metagenomes</taxon>
        <taxon>ecological metagenomes</taxon>
    </lineage>
</organism>
<proteinExistence type="inferred from homology"/>